<evidence type="ECO:0000313" key="1">
    <source>
        <dbReference type="EMBL" id="DAD51071.1"/>
    </source>
</evidence>
<dbReference type="Proteomes" id="UP000677053">
    <property type="component" value="Segment"/>
</dbReference>
<keyword evidence="2" id="KW-1185">Reference proteome</keyword>
<gene>
    <name evidence="1" type="primary">SRR7976299_13_2</name>
</gene>
<reference evidence="1" key="1">
    <citation type="submission" date="2020-09" db="EMBL/GenBank/DDBJ databases">
        <title>Leviviricetes taxonomy.</title>
        <authorList>
            <person name="Stockdale S.R."/>
            <person name="Callanan J."/>
            <person name="Adriaenssens E.M."/>
            <person name="Kuhn J.H."/>
            <person name="Rumnieks J."/>
            <person name="Shkoporov A."/>
            <person name="Draper L.A."/>
            <person name="Ross P."/>
            <person name="Hill C."/>
        </authorList>
    </citation>
    <scope>NUCLEOTIDE SEQUENCE</scope>
</reference>
<sequence length="118" mass="12479">MTITVNAKSYTADGFFGNTVSYIGPGQSGAAKDRLVLKKTDPKATPDFSGVNRYEAKFTRTVTLTGAKTATGEAWKRVEIVTPVGMSDADRDALIGDDAVWEATAGFKAMVKVGQVNG</sequence>
<organism evidence="1 2">
    <name type="scientific">ssRNA phage SRR7976299_13</name>
    <dbReference type="NCBI Taxonomy" id="2786635"/>
    <lineage>
        <taxon>Viruses</taxon>
        <taxon>Riboviria</taxon>
        <taxon>Orthornavirae</taxon>
        <taxon>Lenarviricota</taxon>
        <taxon>Leviviricetes</taxon>
        <taxon>Norzivirales</taxon>
        <taxon>Solspiviridae</taxon>
        <taxon>Fahrmivirus</taxon>
        <taxon>Fahrmivirus limadaptatum</taxon>
    </lineage>
</organism>
<proteinExistence type="predicted"/>
<dbReference type="EMBL" id="BK013710">
    <property type="protein sequence ID" value="DAD51071.1"/>
    <property type="molecule type" value="Genomic_RNA"/>
</dbReference>
<name>A0A8S5L0V6_9VIRU</name>
<dbReference type="GeneID" id="80399263"/>
<protein>
    <submittedName>
        <fullName evidence="1">Coat protein</fullName>
    </submittedName>
</protein>
<dbReference type="GO" id="GO:0019028">
    <property type="term" value="C:viral capsid"/>
    <property type="evidence" value="ECO:0007669"/>
    <property type="project" value="UniProtKB-KW"/>
</dbReference>
<keyword evidence="1" id="KW-0167">Capsid protein</keyword>
<dbReference type="KEGG" id="vg:80399263"/>
<dbReference type="RefSeq" id="YP_010770065.1">
    <property type="nucleotide sequence ID" value="NC_074152.1"/>
</dbReference>
<keyword evidence="1" id="KW-0946">Virion</keyword>
<evidence type="ECO:0000313" key="2">
    <source>
        <dbReference type="Proteomes" id="UP000677053"/>
    </source>
</evidence>
<accession>A0A8S5L0V6</accession>